<keyword evidence="3" id="KW-1185">Reference proteome</keyword>
<proteinExistence type="predicted"/>
<gene>
    <name evidence="2" type="ORF">APLA_LOCUS3525</name>
</gene>
<accession>A0A8S0Z624</accession>
<dbReference type="EMBL" id="CADEBC010000301">
    <property type="protein sequence ID" value="CAB3228000.1"/>
    <property type="molecule type" value="Genomic_DNA"/>
</dbReference>
<feature type="region of interest" description="Disordered" evidence="1">
    <location>
        <begin position="1"/>
        <end position="84"/>
    </location>
</feature>
<feature type="compositionally biased region" description="Pro residues" evidence="1">
    <location>
        <begin position="59"/>
        <end position="77"/>
    </location>
</feature>
<comment type="caution">
    <text evidence="2">The sequence shown here is derived from an EMBL/GenBank/DDBJ whole genome shotgun (WGS) entry which is preliminary data.</text>
</comment>
<sequence>MVSRSTSYRRVGAEGRRGGRAAYSRRHAPVAAGAPRGAEVSPPRRPPAGARRRSAAVPGEPPTPPPTPARSIPPPAPAAGAIAPLRTRRASTLHVEFD</sequence>
<evidence type="ECO:0000256" key="1">
    <source>
        <dbReference type="SAM" id="MobiDB-lite"/>
    </source>
</evidence>
<name>A0A8S0Z624_ARCPL</name>
<dbReference type="Proteomes" id="UP000494106">
    <property type="component" value="Unassembled WGS sequence"/>
</dbReference>
<reference evidence="2 3" key="1">
    <citation type="submission" date="2020-04" db="EMBL/GenBank/DDBJ databases">
        <authorList>
            <person name="Wallbank WR R."/>
            <person name="Pardo Diaz C."/>
            <person name="Kozak K."/>
            <person name="Martin S."/>
            <person name="Jiggins C."/>
            <person name="Moest M."/>
            <person name="Warren A I."/>
            <person name="Byers J.R.P. K."/>
            <person name="Montejo-Kovacevich G."/>
            <person name="Yen C E."/>
        </authorList>
    </citation>
    <scope>NUCLEOTIDE SEQUENCE [LARGE SCALE GENOMIC DNA]</scope>
</reference>
<protein>
    <submittedName>
        <fullName evidence="2">Uncharacterized protein</fullName>
    </submittedName>
</protein>
<evidence type="ECO:0000313" key="2">
    <source>
        <dbReference type="EMBL" id="CAB3228000.1"/>
    </source>
</evidence>
<dbReference type="AlphaFoldDB" id="A0A8S0Z624"/>
<organism evidence="2 3">
    <name type="scientific">Arctia plantaginis</name>
    <name type="common">Wood tiger moth</name>
    <name type="synonym">Phalaena plantaginis</name>
    <dbReference type="NCBI Taxonomy" id="874455"/>
    <lineage>
        <taxon>Eukaryota</taxon>
        <taxon>Metazoa</taxon>
        <taxon>Ecdysozoa</taxon>
        <taxon>Arthropoda</taxon>
        <taxon>Hexapoda</taxon>
        <taxon>Insecta</taxon>
        <taxon>Pterygota</taxon>
        <taxon>Neoptera</taxon>
        <taxon>Endopterygota</taxon>
        <taxon>Lepidoptera</taxon>
        <taxon>Glossata</taxon>
        <taxon>Ditrysia</taxon>
        <taxon>Noctuoidea</taxon>
        <taxon>Erebidae</taxon>
        <taxon>Arctiinae</taxon>
        <taxon>Arctia</taxon>
    </lineage>
</organism>
<evidence type="ECO:0000313" key="3">
    <source>
        <dbReference type="Proteomes" id="UP000494106"/>
    </source>
</evidence>